<dbReference type="Proteomes" id="UP001163152">
    <property type="component" value="Chromosome"/>
</dbReference>
<protein>
    <submittedName>
        <fullName evidence="2">Uncharacterized protein</fullName>
    </submittedName>
</protein>
<accession>A0A9E9C877</accession>
<evidence type="ECO:0000256" key="1">
    <source>
        <dbReference type="SAM" id="MobiDB-lite"/>
    </source>
</evidence>
<evidence type="ECO:0000313" key="2">
    <source>
        <dbReference type="EMBL" id="WAL61129.1"/>
    </source>
</evidence>
<gene>
    <name evidence="2" type="ORF">OXH18_03770</name>
</gene>
<name>A0A9E9C877_9CYAN</name>
<proteinExistence type="predicted"/>
<organism evidence="2 3">
    <name type="scientific">Thermocoleostomius sinensis A174</name>
    <dbReference type="NCBI Taxonomy" id="2016057"/>
    <lineage>
        <taxon>Bacteria</taxon>
        <taxon>Bacillati</taxon>
        <taxon>Cyanobacteriota</taxon>
        <taxon>Cyanophyceae</taxon>
        <taxon>Oculatellales</taxon>
        <taxon>Oculatellaceae</taxon>
        <taxon>Thermocoleostomius</taxon>
    </lineage>
</organism>
<reference evidence="2" key="1">
    <citation type="submission" date="2022-12" db="EMBL/GenBank/DDBJ databases">
        <title>Polyphasic identification of a Novel Hot-Spring Cyanobacterium Ocullathermofonsia sinensis gen nov. sp. nov. and Genomic Insights on its Adaptations to the Thermal Habitat.</title>
        <authorList>
            <person name="Daroch M."/>
            <person name="Tang J."/>
            <person name="Jiang Y."/>
        </authorList>
    </citation>
    <scope>NUCLEOTIDE SEQUENCE</scope>
    <source>
        <strain evidence="2">PKUAC-SCTA174</strain>
    </source>
</reference>
<feature type="region of interest" description="Disordered" evidence="1">
    <location>
        <begin position="66"/>
        <end position="85"/>
    </location>
</feature>
<evidence type="ECO:0000313" key="3">
    <source>
        <dbReference type="Proteomes" id="UP001163152"/>
    </source>
</evidence>
<keyword evidence="3" id="KW-1185">Reference proteome</keyword>
<feature type="region of interest" description="Disordered" evidence="1">
    <location>
        <begin position="95"/>
        <end position="120"/>
    </location>
</feature>
<dbReference type="AlphaFoldDB" id="A0A9E9C877"/>
<dbReference type="KEGG" id="tsin:OXH18_03770"/>
<sequence>MSDQSNPSIIPTDISTLSFDSFGRDARRDVVCLAPIRTVIRREEEITLVRKVRKVEEIDAGLSCPVTSETMSSNPFTEQSTTTQTTVNQTVTYPTAPYRSTTQPAVSYQPTEQPTYEPRPEPVIAQPVAQYQTATVEGYSTSPQSTPQYQSSFSEEDLIVHSRRNCFLIDPAAMGRLQHQTSVSRVLQPGTYTIKLKSGAFDYRIESGHEGEPLVLLWIYGGKVVNRKTGVEVGATWSTLNGIGDSLVLEVLEPVTLCGFFFDTYLEDNEGQVVVTIEGPTYSEDLTIDSRRNCYFIDPDSMRKLEQEVSVSKTLQPGTYAIRLKSGTFGYRANSGFAGEPIVLLWIYGGTVINRKTGVTVGATWSSLNGYGDTLLLDVLEPATVCAFFYDTYLEDNEGEVTLSVTRM</sequence>
<dbReference type="RefSeq" id="WP_268611082.1">
    <property type="nucleotide sequence ID" value="NZ_CP113797.1"/>
</dbReference>
<feature type="compositionally biased region" description="Polar residues" evidence="1">
    <location>
        <begin position="66"/>
        <end position="76"/>
    </location>
</feature>
<dbReference type="EMBL" id="CP113797">
    <property type="protein sequence ID" value="WAL61129.1"/>
    <property type="molecule type" value="Genomic_DNA"/>
</dbReference>
<feature type="compositionally biased region" description="Polar residues" evidence="1">
    <location>
        <begin position="98"/>
        <end position="114"/>
    </location>
</feature>